<name>A0A133VH43_9EURY</name>
<comment type="similarity">
    <text evidence="1 2">Belongs to the UPF0145 family.</text>
</comment>
<protein>
    <recommendedName>
        <fullName evidence="2">UPF0145 protein AKJ49_00050</fullName>
    </recommendedName>
</protein>
<gene>
    <name evidence="3" type="ORF">AKJ49_00050</name>
</gene>
<dbReference type="PANTHER" id="PTHR34068:SF2">
    <property type="entry name" value="UPF0145 PROTEIN SCO3412"/>
    <property type="match status" value="1"/>
</dbReference>
<sequence>MLEDKMIVVNTDFVTGKEVKEVLGLVRGNTIRAKGLGKDIKAAFRNIAGGKIDEYVEMLSESREEALNEMVEKAEEMGADAVINVRFMTSSVMGSAAEILAYGTAVKLE</sequence>
<dbReference type="Gene3D" id="3.30.110.70">
    <property type="entry name" value="Hypothetical protein apc22750. Chain B"/>
    <property type="match status" value="1"/>
</dbReference>
<dbReference type="SUPFAM" id="SSF117782">
    <property type="entry name" value="YbjQ-like"/>
    <property type="match status" value="1"/>
</dbReference>
<organism evidence="3 4">
    <name type="scientific">candidate division MSBL1 archaeon SCGC-AAA382A03</name>
    <dbReference type="NCBI Taxonomy" id="1698278"/>
    <lineage>
        <taxon>Archaea</taxon>
        <taxon>Methanobacteriati</taxon>
        <taxon>Methanobacteriota</taxon>
        <taxon>candidate division MSBL1</taxon>
    </lineage>
</organism>
<dbReference type="Pfam" id="PF01906">
    <property type="entry name" value="YbjQ_1"/>
    <property type="match status" value="1"/>
</dbReference>
<evidence type="ECO:0000313" key="4">
    <source>
        <dbReference type="Proteomes" id="UP000070549"/>
    </source>
</evidence>
<dbReference type="AlphaFoldDB" id="A0A133VH43"/>
<dbReference type="HAMAP" id="MF_00338">
    <property type="entry name" value="UPF0145"/>
    <property type="match status" value="1"/>
</dbReference>
<dbReference type="InterPro" id="IPR002765">
    <property type="entry name" value="UPF0145_YbjQ-like"/>
</dbReference>
<reference evidence="3 4" key="1">
    <citation type="journal article" date="2016" name="Sci. Rep.">
        <title>Metabolic traits of an uncultured archaeal lineage -MSBL1- from brine pools of the Red Sea.</title>
        <authorList>
            <person name="Mwirichia R."/>
            <person name="Alam I."/>
            <person name="Rashid M."/>
            <person name="Vinu M."/>
            <person name="Ba-Alawi W."/>
            <person name="Anthony Kamau A."/>
            <person name="Kamanda Ngugi D."/>
            <person name="Goker M."/>
            <person name="Klenk H.P."/>
            <person name="Bajic V."/>
            <person name="Stingl U."/>
        </authorList>
    </citation>
    <scope>NUCLEOTIDE SEQUENCE [LARGE SCALE GENOMIC DNA]</scope>
    <source>
        <strain evidence="3">SCGC-AAA382A03</strain>
    </source>
</reference>
<dbReference type="EMBL" id="LHYC01000001">
    <property type="protein sequence ID" value="KXB05776.1"/>
    <property type="molecule type" value="Genomic_DNA"/>
</dbReference>
<dbReference type="PANTHER" id="PTHR34068">
    <property type="entry name" value="UPF0145 PROTEIN YBJQ"/>
    <property type="match status" value="1"/>
</dbReference>
<dbReference type="InterPro" id="IPR035439">
    <property type="entry name" value="UPF0145_dom_sf"/>
</dbReference>
<proteinExistence type="inferred from homology"/>
<comment type="caution">
    <text evidence="3">The sequence shown here is derived from an EMBL/GenBank/DDBJ whole genome shotgun (WGS) entry which is preliminary data.</text>
</comment>
<dbReference type="Proteomes" id="UP000070549">
    <property type="component" value="Unassembled WGS sequence"/>
</dbReference>
<evidence type="ECO:0000256" key="1">
    <source>
        <dbReference type="ARBA" id="ARBA00010751"/>
    </source>
</evidence>
<keyword evidence="4" id="KW-1185">Reference proteome</keyword>
<accession>A0A133VH43</accession>
<evidence type="ECO:0000256" key="2">
    <source>
        <dbReference type="HAMAP-Rule" id="MF_00338"/>
    </source>
</evidence>
<evidence type="ECO:0000313" key="3">
    <source>
        <dbReference type="EMBL" id="KXB05776.1"/>
    </source>
</evidence>